<evidence type="ECO:0000256" key="3">
    <source>
        <dbReference type="ARBA" id="ARBA00014754"/>
    </source>
</evidence>
<dbReference type="SMART" id="SM00858">
    <property type="entry name" value="SAF"/>
    <property type="match status" value="1"/>
</dbReference>
<keyword evidence="5 7" id="KW-0574">Periplasm</keyword>
<keyword evidence="4 7" id="KW-0732">Signal</keyword>
<evidence type="ECO:0000256" key="1">
    <source>
        <dbReference type="ARBA" id="ARBA00004418"/>
    </source>
</evidence>
<accession>A0ABP6VWG5</accession>
<dbReference type="CDD" id="cd11614">
    <property type="entry name" value="SAF_CpaB_FlgA_like"/>
    <property type="match status" value="1"/>
</dbReference>
<keyword evidence="9" id="KW-0969">Cilium</keyword>
<dbReference type="InterPro" id="IPR041231">
    <property type="entry name" value="FlgA_N"/>
</dbReference>
<evidence type="ECO:0000313" key="10">
    <source>
        <dbReference type="Proteomes" id="UP001500795"/>
    </source>
</evidence>
<keyword evidence="9" id="KW-0282">Flagellum</keyword>
<evidence type="ECO:0000313" key="9">
    <source>
        <dbReference type="EMBL" id="GAA3540432.1"/>
    </source>
</evidence>
<dbReference type="Pfam" id="PF17656">
    <property type="entry name" value="ChapFlgA_N"/>
    <property type="match status" value="1"/>
</dbReference>
<evidence type="ECO:0000256" key="5">
    <source>
        <dbReference type="ARBA" id="ARBA00022764"/>
    </source>
</evidence>
<dbReference type="InterPro" id="IPR039246">
    <property type="entry name" value="Flagellar_FlgA"/>
</dbReference>
<dbReference type="EMBL" id="BAABCX010000002">
    <property type="protein sequence ID" value="GAA3540432.1"/>
    <property type="molecule type" value="Genomic_DNA"/>
</dbReference>
<sequence length="241" mass="26168">MPHAVSRGRFPQSAWSLPSLLLLLSALLTPARASASTLMEAVHSFLYQQTHQLGEDVTIDVFPPSAQLPPCDHPQPFFPGNGQRQWGRVAVAVRCGEQGEQVRYMQAQIRVLGHYPVAARAIAAGTRIDADMIELRQGDLGSLPRQALLDADEAIGQLARRPLAAGTVIQRHQLRELPLVERGQRVVLEAAGAGFRITREGKAMESGAMGERVRVKVAAREILTGEVVGRGRLAVGHQPAY</sequence>
<dbReference type="Gene3D" id="2.30.30.760">
    <property type="match status" value="1"/>
</dbReference>
<comment type="similarity">
    <text evidence="2 7">Belongs to the FlgA family.</text>
</comment>
<dbReference type="NCBIfam" id="TIGR03170">
    <property type="entry name" value="flgA_cterm"/>
    <property type="match status" value="1"/>
</dbReference>
<feature type="chain" id="PRO_5044986482" description="Flagella basal body P-ring formation protein FlgA" evidence="7">
    <location>
        <begin position="36"/>
        <end position="241"/>
    </location>
</feature>
<protein>
    <recommendedName>
        <fullName evidence="3 7">Flagella basal body P-ring formation protein FlgA</fullName>
    </recommendedName>
</protein>
<keyword evidence="7" id="KW-1005">Bacterial flagellum biogenesis</keyword>
<reference evidence="10" key="1">
    <citation type="journal article" date="2019" name="Int. J. Syst. Evol. Microbiol.">
        <title>The Global Catalogue of Microorganisms (GCM) 10K type strain sequencing project: providing services to taxonomists for standard genome sequencing and annotation.</title>
        <authorList>
            <consortium name="The Broad Institute Genomics Platform"/>
            <consortium name="The Broad Institute Genome Sequencing Center for Infectious Disease"/>
            <person name="Wu L."/>
            <person name="Ma J."/>
        </authorList>
    </citation>
    <scope>NUCLEOTIDE SEQUENCE [LARGE SCALE GENOMIC DNA]</scope>
    <source>
        <strain evidence="10">JCM 17110</strain>
    </source>
</reference>
<keyword evidence="9" id="KW-0966">Cell projection</keyword>
<comment type="caution">
    <text evidence="9">The sequence shown here is derived from an EMBL/GenBank/DDBJ whole genome shotgun (WGS) entry which is preliminary data.</text>
</comment>
<comment type="subcellular location">
    <subcellularLocation>
        <location evidence="1 7">Periplasm</location>
    </subcellularLocation>
</comment>
<evidence type="ECO:0000256" key="6">
    <source>
        <dbReference type="ARBA" id="ARBA00025643"/>
    </source>
</evidence>
<feature type="domain" description="SAF" evidence="8">
    <location>
        <begin position="113"/>
        <end position="175"/>
    </location>
</feature>
<comment type="function">
    <text evidence="6 7">Involved in the assembly process of the P-ring formation. It may associate with FlgF on the rod constituting a structure essential for the P-ring assembly or may act as a modulator protein for the P-ring assembly.</text>
</comment>
<keyword evidence="10" id="KW-1185">Reference proteome</keyword>
<feature type="signal peptide" evidence="7">
    <location>
        <begin position="1"/>
        <end position="35"/>
    </location>
</feature>
<dbReference type="RefSeq" id="WP_344957535.1">
    <property type="nucleotide sequence ID" value="NZ_BAABCX010000002.1"/>
</dbReference>
<organism evidence="9 10">
    <name type="scientific">Zobellella aerophila</name>
    <dbReference type="NCBI Taxonomy" id="870480"/>
    <lineage>
        <taxon>Bacteria</taxon>
        <taxon>Pseudomonadati</taxon>
        <taxon>Pseudomonadota</taxon>
        <taxon>Gammaproteobacteria</taxon>
        <taxon>Aeromonadales</taxon>
        <taxon>Aeromonadaceae</taxon>
        <taxon>Zobellella</taxon>
    </lineage>
</organism>
<proteinExistence type="inferred from homology"/>
<evidence type="ECO:0000256" key="2">
    <source>
        <dbReference type="ARBA" id="ARBA00010474"/>
    </source>
</evidence>
<dbReference type="Proteomes" id="UP001500795">
    <property type="component" value="Unassembled WGS sequence"/>
</dbReference>
<dbReference type="Pfam" id="PF13144">
    <property type="entry name" value="ChapFlgA"/>
    <property type="match status" value="1"/>
</dbReference>
<dbReference type="Gene3D" id="3.90.1210.10">
    <property type="entry name" value="Antifreeze-like/N-acetylneuraminic acid synthase C-terminal domain"/>
    <property type="match status" value="1"/>
</dbReference>
<evidence type="ECO:0000259" key="8">
    <source>
        <dbReference type="SMART" id="SM00858"/>
    </source>
</evidence>
<evidence type="ECO:0000256" key="7">
    <source>
        <dbReference type="RuleBase" id="RU362063"/>
    </source>
</evidence>
<evidence type="ECO:0000256" key="4">
    <source>
        <dbReference type="ARBA" id="ARBA00022729"/>
    </source>
</evidence>
<gene>
    <name evidence="9" type="primary">flgA</name>
    <name evidence="9" type="ORF">GCM10022394_20250</name>
</gene>
<dbReference type="InterPro" id="IPR017585">
    <property type="entry name" value="SAF_FlgA"/>
</dbReference>
<dbReference type="InterPro" id="IPR013974">
    <property type="entry name" value="SAF"/>
</dbReference>
<dbReference type="PANTHER" id="PTHR36307:SF1">
    <property type="entry name" value="FLAGELLA BASAL BODY P-RING FORMATION PROTEIN FLGA"/>
    <property type="match status" value="1"/>
</dbReference>
<dbReference type="PANTHER" id="PTHR36307">
    <property type="entry name" value="FLAGELLA BASAL BODY P-RING FORMATION PROTEIN FLGA"/>
    <property type="match status" value="1"/>
</dbReference>
<name>A0ABP6VWG5_9GAMM</name>